<evidence type="ECO:0000256" key="1">
    <source>
        <dbReference type="SAM" id="MobiDB-lite"/>
    </source>
</evidence>
<organism evidence="2 3">
    <name type="scientific">Parasitella parasitica</name>
    <dbReference type="NCBI Taxonomy" id="35722"/>
    <lineage>
        <taxon>Eukaryota</taxon>
        <taxon>Fungi</taxon>
        <taxon>Fungi incertae sedis</taxon>
        <taxon>Mucoromycota</taxon>
        <taxon>Mucoromycotina</taxon>
        <taxon>Mucoromycetes</taxon>
        <taxon>Mucorales</taxon>
        <taxon>Mucorineae</taxon>
        <taxon>Mucoraceae</taxon>
        <taxon>Parasitella</taxon>
    </lineage>
</organism>
<dbReference type="EMBL" id="LN730558">
    <property type="protein sequence ID" value="CEP13810.1"/>
    <property type="molecule type" value="Genomic_DNA"/>
</dbReference>
<protein>
    <submittedName>
        <fullName evidence="2">Uncharacterized protein</fullName>
    </submittedName>
</protein>
<evidence type="ECO:0000313" key="3">
    <source>
        <dbReference type="Proteomes" id="UP000054107"/>
    </source>
</evidence>
<feature type="region of interest" description="Disordered" evidence="1">
    <location>
        <begin position="130"/>
        <end position="166"/>
    </location>
</feature>
<reference evidence="2 3" key="1">
    <citation type="submission" date="2014-09" db="EMBL/GenBank/DDBJ databases">
        <authorList>
            <person name="Ellenberger Sabrina"/>
        </authorList>
    </citation>
    <scope>NUCLEOTIDE SEQUENCE [LARGE SCALE GENOMIC DNA]</scope>
    <source>
        <strain evidence="2 3">CBS 412.66</strain>
    </source>
</reference>
<dbReference type="STRING" id="35722.A0A0B7NEL2"/>
<dbReference type="AlphaFoldDB" id="A0A0B7NEL2"/>
<sequence length="179" mass="20293">MTERICKLCGLTRNVRRTHRNCTARIASTCESCGREGHHFNSHYSCPLHPAIRRLHENERQTASNSSNNNTAFDDASTTVEDVSVEAGAEGRENAMDEVLQEEVVEKGLDEKMDNVLEEEVVKPGRRAYRSCGSTRHRQRTSRQCPFNPNNPYLMARDPLRVPTGRDDRGRMGFVCPKC</sequence>
<feature type="compositionally biased region" description="Polar residues" evidence="1">
    <location>
        <begin position="142"/>
        <end position="151"/>
    </location>
</feature>
<gene>
    <name evidence="2" type="primary">PARPA_07944.1 scaffold 31073</name>
</gene>
<name>A0A0B7NEL2_9FUNG</name>
<dbReference type="Proteomes" id="UP000054107">
    <property type="component" value="Unassembled WGS sequence"/>
</dbReference>
<proteinExistence type="predicted"/>
<accession>A0A0B7NEL2</accession>
<keyword evidence="3" id="KW-1185">Reference proteome</keyword>
<feature type="compositionally biased region" description="Basic residues" evidence="1">
    <location>
        <begin position="130"/>
        <end position="141"/>
    </location>
</feature>
<evidence type="ECO:0000313" key="2">
    <source>
        <dbReference type="EMBL" id="CEP13810.1"/>
    </source>
</evidence>